<proteinExistence type="inferred from homology"/>
<keyword evidence="4 6" id="KW-1133">Transmembrane helix</keyword>
<dbReference type="Proteomes" id="UP000799772">
    <property type="component" value="Unassembled WGS sequence"/>
</dbReference>
<dbReference type="EMBL" id="ML978123">
    <property type="protein sequence ID" value="KAF2101493.1"/>
    <property type="molecule type" value="Genomic_DNA"/>
</dbReference>
<dbReference type="InterPro" id="IPR005344">
    <property type="entry name" value="TMEM33/Pom33"/>
</dbReference>
<keyword evidence="5 6" id="KW-0472">Membrane</keyword>
<organism evidence="7 8">
    <name type="scientific">Rhizodiscina lignyota</name>
    <dbReference type="NCBI Taxonomy" id="1504668"/>
    <lineage>
        <taxon>Eukaryota</taxon>
        <taxon>Fungi</taxon>
        <taxon>Dikarya</taxon>
        <taxon>Ascomycota</taxon>
        <taxon>Pezizomycotina</taxon>
        <taxon>Dothideomycetes</taxon>
        <taxon>Pleosporomycetidae</taxon>
        <taxon>Aulographales</taxon>
        <taxon>Rhizodiscinaceae</taxon>
        <taxon>Rhizodiscina</taxon>
    </lineage>
</organism>
<gene>
    <name evidence="7" type="ORF">NA57DRAFT_72933</name>
</gene>
<dbReference type="GO" id="GO:0061024">
    <property type="term" value="P:membrane organization"/>
    <property type="evidence" value="ECO:0007669"/>
    <property type="project" value="TreeGrafter"/>
</dbReference>
<comment type="subcellular location">
    <subcellularLocation>
        <location evidence="1">Membrane</location>
        <topology evidence="1">Multi-pass membrane protein</topology>
    </subcellularLocation>
</comment>
<keyword evidence="8" id="KW-1185">Reference proteome</keyword>
<evidence type="ECO:0000313" key="7">
    <source>
        <dbReference type="EMBL" id="KAF2101493.1"/>
    </source>
</evidence>
<accession>A0A9P4IK76</accession>
<comment type="caution">
    <text evidence="7">The sequence shown here is derived from an EMBL/GenBank/DDBJ whole genome shotgun (WGS) entry which is preliminary data.</text>
</comment>
<dbReference type="AlphaFoldDB" id="A0A9P4IK76"/>
<evidence type="ECO:0008006" key="9">
    <source>
        <dbReference type="Google" id="ProtNLM"/>
    </source>
</evidence>
<dbReference type="OrthoDB" id="5581259at2759"/>
<evidence type="ECO:0000256" key="4">
    <source>
        <dbReference type="ARBA" id="ARBA00022989"/>
    </source>
</evidence>
<evidence type="ECO:0000256" key="5">
    <source>
        <dbReference type="ARBA" id="ARBA00023136"/>
    </source>
</evidence>
<sequence>MAPPPSSSMPLQQRVIALASTLQFAWFLGHLTLLFCTFRYGMSYITFNFNSRWAKFSYRTAFIAAAVTYGIVVSKAYRAKLRQHKQAGALQMAQDENVQYLVMALIWLFSRQIPLAILPFAVYSVFHVLTYTRANLLPTIFPPPQQAAQPASPNQKTAKQSSALADGIGKFVKDYYDSSMTLVAVLEIVLWFRLLGSSIMFQKGSWILIMCYTVFLRARYAQSSFVQGAFAQIGARIDAQAAQQGTPAAVRNGWEAFKGIARQGVEATDLSKYVGGAQGGPKKAQ</sequence>
<dbReference type="GO" id="GO:0071786">
    <property type="term" value="P:endoplasmic reticulum tubular network organization"/>
    <property type="evidence" value="ECO:0007669"/>
    <property type="project" value="TreeGrafter"/>
</dbReference>
<evidence type="ECO:0000313" key="8">
    <source>
        <dbReference type="Proteomes" id="UP000799772"/>
    </source>
</evidence>
<dbReference type="GO" id="GO:0005783">
    <property type="term" value="C:endoplasmic reticulum"/>
    <property type="evidence" value="ECO:0007669"/>
    <property type="project" value="TreeGrafter"/>
</dbReference>
<evidence type="ECO:0000256" key="2">
    <source>
        <dbReference type="ARBA" id="ARBA00007322"/>
    </source>
</evidence>
<evidence type="ECO:0000256" key="6">
    <source>
        <dbReference type="SAM" id="Phobius"/>
    </source>
</evidence>
<dbReference type="PANTHER" id="PTHR12703">
    <property type="entry name" value="TRANSMEMBRANE PROTEIN 33"/>
    <property type="match status" value="1"/>
</dbReference>
<feature type="transmembrane region" description="Helical" evidence="6">
    <location>
        <begin position="60"/>
        <end position="77"/>
    </location>
</feature>
<feature type="transmembrane region" description="Helical" evidence="6">
    <location>
        <begin position="15"/>
        <end position="40"/>
    </location>
</feature>
<evidence type="ECO:0000256" key="1">
    <source>
        <dbReference type="ARBA" id="ARBA00004141"/>
    </source>
</evidence>
<dbReference type="Pfam" id="PF03661">
    <property type="entry name" value="TMEM33_Pom33"/>
    <property type="match status" value="1"/>
</dbReference>
<dbReference type="GO" id="GO:0016020">
    <property type="term" value="C:membrane"/>
    <property type="evidence" value="ECO:0007669"/>
    <property type="project" value="UniProtKB-SubCell"/>
</dbReference>
<comment type="similarity">
    <text evidence="2">Belongs to the PER33/POM33 family.</text>
</comment>
<reference evidence="7" key="1">
    <citation type="journal article" date="2020" name="Stud. Mycol.">
        <title>101 Dothideomycetes genomes: a test case for predicting lifestyles and emergence of pathogens.</title>
        <authorList>
            <person name="Haridas S."/>
            <person name="Albert R."/>
            <person name="Binder M."/>
            <person name="Bloem J."/>
            <person name="Labutti K."/>
            <person name="Salamov A."/>
            <person name="Andreopoulos B."/>
            <person name="Baker S."/>
            <person name="Barry K."/>
            <person name="Bills G."/>
            <person name="Bluhm B."/>
            <person name="Cannon C."/>
            <person name="Castanera R."/>
            <person name="Culley D."/>
            <person name="Daum C."/>
            <person name="Ezra D."/>
            <person name="Gonzalez J."/>
            <person name="Henrissat B."/>
            <person name="Kuo A."/>
            <person name="Liang C."/>
            <person name="Lipzen A."/>
            <person name="Lutzoni F."/>
            <person name="Magnuson J."/>
            <person name="Mondo S."/>
            <person name="Nolan M."/>
            <person name="Ohm R."/>
            <person name="Pangilinan J."/>
            <person name="Park H.-J."/>
            <person name="Ramirez L."/>
            <person name="Alfaro M."/>
            <person name="Sun H."/>
            <person name="Tritt A."/>
            <person name="Yoshinaga Y."/>
            <person name="Zwiers L.-H."/>
            <person name="Turgeon B."/>
            <person name="Goodwin S."/>
            <person name="Spatafora J."/>
            <person name="Crous P."/>
            <person name="Grigoriev I."/>
        </authorList>
    </citation>
    <scope>NUCLEOTIDE SEQUENCE</scope>
    <source>
        <strain evidence="7">CBS 133067</strain>
    </source>
</reference>
<name>A0A9P4IK76_9PEZI</name>
<keyword evidence="3 6" id="KW-0812">Transmembrane</keyword>
<dbReference type="InterPro" id="IPR051645">
    <property type="entry name" value="PER33/POM33_regulator"/>
</dbReference>
<feature type="transmembrane region" description="Helical" evidence="6">
    <location>
        <begin position="98"/>
        <end position="126"/>
    </location>
</feature>
<evidence type="ECO:0000256" key="3">
    <source>
        <dbReference type="ARBA" id="ARBA00022692"/>
    </source>
</evidence>
<dbReference type="PANTHER" id="PTHR12703:SF4">
    <property type="entry name" value="TRANSMEMBRANE PROTEIN 33"/>
    <property type="match status" value="1"/>
</dbReference>
<protein>
    <recommendedName>
        <fullName evidence="9">Endoplasmic reticulum protein</fullName>
    </recommendedName>
</protein>